<dbReference type="PROSITE" id="PS50994">
    <property type="entry name" value="INTEGRASE"/>
    <property type="match status" value="1"/>
</dbReference>
<dbReference type="AlphaFoldDB" id="A0A7M5V3F7"/>
<dbReference type="Gene3D" id="1.10.340.70">
    <property type="match status" value="1"/>
</dbReference>
<dbReference type="InterPro" id="IPR050951">
    <property type="entry name" value="Retrovirus_Pol_polyprotein"/>
</dbReference>
<evidence type="ECO:0000256" key="6">
    <source>
        <dbReference type="ARBA" id="ARBA00022918"/>
    </source>
</evidence>
<evidence type="ECO:0000256" key="7">
    <source>
        <dbReference type="SAM" id="MobiDB-lite"/>
    </source>
</evidence>
<dbReference type="Gene3D" id="3.30.70.270">
    <property type="match status" value="2"/>
</dbReference>
<dbReference type="InterPro" id="IPR001584">
    <property type="entry name" value="Integrase_cat-core"/>
</dbReference>
<dbReference type="Pfam" id="PF17921">
    <property type="entry name" value="Integrase_H2C2"/>
    <property type="match status" value="1"/>
</dbReference>
<dbReference type="InterPro" id="IPR000477">
    <property type="entry name" value="RT_dom"/>
</dbReference>
<dbReference type="GO" id="GO:0003676">
    <property type="term" value="F:nucleic acid binding"/>
    <property type="evidence" value="ECO:0007669"/>
    <property type="project" value="InterPro"/>
</dbReference>
<dbReference type="Gene3D" id="3.10.10.10">
    <property type="entry name" value="HIV Type 1 Reverse Transcriptase, subunit A, domain 1"/>
    <property type="match status" value="1"/>
</dbReference>
<dbReference type="InterPro" id="IPR041373">
    <property type="entry name" value="RT_RNaseH"/>
</dbReference>
<dbReference type="OrthoDB" id="5982385at2759"/>
<keyword evidence="6" id="KW-0695">RNA-directed DNA polymerase</keyword>
<dbReference type="InterPro" id="IPR012337">
    <property type="entry name" value="RNaseH-like_sf"/>
</dbReference>
<reference evidence="9" key="1">
    <citation type="submission" date="2021-01" db="UniProtKB">
        <authorList>
            <consortium name="EnsemblMetazoa"/>
        </authorList>
    </citation>
    <scope>IDENTIFICATION</scope>
</reference>
<dbReference type="InterPro" id="IPR036397">
    <property type="entry name" value="RNaseH_sf"/>
</dbReference>
<dbReference type="Pfam" id="PF17917">
    <property type="entry name" value="RT_RNaseH"/>
    <property type="match status" value="1"/>
</dbReference>
<evidence type="ECO:0000313" key="10">
    <source>
        <dbReference type="Proteomes" id="UP000594262"/>
    </source>
</evidence>
<dbReference type="InterPro" id="IPR043128">
    <property type="entry name" value="Rev_trsase/Diguanyl_cyclase"/>
</dbReference>
<evidence type="ECO:0000256" key="1">
    <source>
        <dbReference type="ARBA" id="ARBA00022679"/>
    </source>
</evidence>
<evidence type="ECO:0000256" key="2">
    <source>
        <dbReference type="ARBA" id="ARBA00022695"/>
    </source>
</evidence>
<organism evidence="9 10">
    <name type="scientific">Clytia hemisphaerica</name>
    <dbReference type="NCBI Taxonomy" id="252671"/>
    <lineage>
        <taxon>Eukaryota</taxon>
        <taxon>Metazoa</taxon>
        <taxon>Cnidaria</taxon>
        <taxon>Hydrozoa</taxon>
        <taxon>Hydroidolina</taxon>
        <taxon>Leptothecata</taxon>
        <taxon>Obeliida</taxon>
        <taxon>Clytiidae</taxon>
        <taxon>Clytia</taxon>
    </lineage>
</organism>
<feature type="compositionally biased region" description="Polar residues" evidence="7">
    <location>
        <begin position="1104"/>
        <end position="1140"/>
    </location>
</feature>
<feature type="compositionally biased region" description="Polar residues" evidence="7">
    <location>
        <begin position="1169"/>
        <end position="1185"/>
    </location>
</feature>
<evidence type="ECO:0000256" key="3">
    <source>
        <dbReference type="ARBA" id="ARBA00022722"/>
    </source>
</evidence>
<accession>A0A7M5V3F7</accession>
<dbReference type="Proteomes" id="UP000594262">
    <property type="component" value="Unplaced"/>
</dbReference>
<dbReference type="GO" id="GO:0003964">
    <property type="term" value="F:RNA-directed DNA polymerase activity"/>
    <property type="evidence" value="ECO:0007669"/>
    <property type="project" value="UniProtKB-KW"/>
</dbReference>
<evidence type="ECO:0000313" key="9">
    <source>
        <dbReference type="EnsemblMetazoa" id="CLYHEMP006923.1"/>
    </source>
</evidence>
<dbReference type="Pfam" id="PF00078">
    <property type="entry name" value="RVT_1"/>
    <property type="match status" value="1"/>
</dbReference>
<name>A0A7M5V3F7_9CNID</name>
<protein>
    <recommendedName>
        <fullName evidence="8">Integrase catalytic domain-containing protein</fullName>
    </recommendedName>
</protein>
<keyword evidence="2" id="KW-0548">Nucleotidyltransferase</keyword>
<evidence type="ECO:0000256" key="5">
    <source>
        <dbReference type="ARBA" id="ARBA00022801"/>
    </source>
</evidence>
<dbReference type="EnsemblMetazoa" id="CLYHEMT006923.1">
    <property type="protein sequence ID" value="CLYHEMP006923.1"/>
    <property type="gene ID" value="CLYHEMG006923"/>
</dbReference>
<dbReference type="PANTHER" id="PTHR37984">
    <property type="entry name" value="PROTEIN CBG26694"/>
    <property type="match status" value="1"/>
</dbReference>
<dbReference type="FunFam" id="1.10.340.70:FF:000003">
    <property type="entry name" value="Protein CBG25708"/>
    <property type="match status" value="1"/>
</dbReference>
<dbReference type="GO" id="GO:0016787">
    <property type="term" value="F:hydrolase activity"/>
    <property type="evidence" value="ECO:0007669"/>
    <property type="project" value="UniProtKB-KW"/>
</dbReference>
<dbReference type="InterPro" id="IPR041588">
    <property type="entry name" value="Integrase_H2C2"/>
</dbReference>
<dbReference type="GO" id="GO:0015074">
    <property type="term" value="P:DNA integration"/>
    <property type="evidence" value="ECO:0007669"/>
    <property type="project" value="InterPro"/>
</dbReference>
<dbReference type="SUPFAM" id="SSF53098">
    <property type="entry name" value="Ribonuclease H-like"/>
    <property type="match status" value="1"/>
</dbReference>
<evidence type="ECO:0000256" key="4">
    <source>
        <dbReference type="ARBA" id="ARBA00022759"/>
    </source>
</evidence>
<dbReference type="CDD" id="cd01647">
    <property type="entry name" value="RT_LTR"/>
    <property type="match status" value="1"/>
</dbReference>
<evidence type="ECO:0000259" key="8">
    <source>
        <dbReference type="PROSITE" id="PS50994"/>
    </source>
</evidence>
<keyword evidence="5" id="KW-0378">Hydrolase</keyword>
<keyword evidence="3" id="KW-0540">Nuclease</keyword>
<keyword evidence="1" id="KW-0808">Transferase</keyword>
<dbReference type="InterPro" id="IPR043502">
    <property type="entry name" value="DNA/RNA_pol_sf"/>
</dbReference>
<dbReference type="SUPFAM" id="SSF56672">
    <property type="entry name" value="DNA/RNA polymerases"/>
    <property type="match status" value="1"/>
</dbReference>
<dbReference type="GO" id="GO:0004519">
    <property type="term" value="F:endonuclease activity"/>
    <property type="evidence" value="ECO:0007669"/>
    <property type="project" value="UniProtKB-KW"/>
</dbReference>
<dbReference type="PANTHER" id="PTHR37984:SF7">
    <property type="entry name" value="INTEGRASE CATALYTIC DOMAIN-CONTAINING PROTEIN"/>
    <property type="match status" value="1"/>
</dbReference>
<sequence>MSSHPTVNLRLTLDKKNSTPVDVTAVADTGAQSDIWSLEHFLKAGFKMSDLSPATLSLNAANKSPIQINGVFRAKMTGAVGSQNEISCRSMIYVSRDIKCLYLSYDSMLQLGIINRDFPAIGSFKNNISNKKVSADPQANVTLPVGSICGATNDDGGICDCPIRTIPPPRPDELPFPCTPENSAQMRDWLLNRYGSSTFNTCPHQQLPRMDGPPVEIHIKDDAVPVAHHKAIPVPIHWRDQVYADIARDVALNVIEPVPLGEPSDWCHHMVVARKHDGSPRRTVDLSPLNKFCKRETHNPEQPFHIVRRVPRDTWKTVIDAWNGYHSLPLRKSDRHLTTFITPIGRFRYKRAPQGFLSSGDGYNRRFDTILTDFNRKERIVDDTLHYDTDLNEHWWRTIDLLTLIGNSGVVVNPEKFQFAQKEVDFAGFRITPDRVEPLPKYFNAIRNFPTPSSTTDIRSWFGLVNQVSNYAQLRDLMEPFRKFLSPRTPFEWNAELDAAFESSKRAIIDAIKEGVEIFDIGRPTGLRTDWSKKGIGYFLLQKHCSCDDTDPDCCPGGWRITLASSRFLKPSEKHYVAIEGEALAITWGLEQSKFFTLGCPDLTVITDHKPLVKIYGDKRLDEIRNTRLARLKQRTLPWYFKIIHLPGKTNPACDATSRYPAPTEEQDDITESLVLASIQRQTNSITSITWDQLVEETQKDDSLQSLIEAIHAGFPPESRNSPLLSQFWQYRESLHVSDGVVIYDDRVVVPLSLRPSVLEALHAAHQGVSMMGSRARAIVFWPGMTADIEQVRKNCRECIVNAPSQPTSSVVPSPPPSTPFEKVFADFFEIAGQHYLVVGDRLSAWCDVFTSPHGSPQSGAAGLISCLRNYFARFGVPEEITTDGGPEFIASATEEFLKRWGVSHRLSSAYYPQSNGRAEVAVKSTKRLLRANTGPSGSLDTDRFLRAMMQMRNTPDPDCNISPAQIVFGRPIRDAFAFVNRLVKYDNHHIRPMWRDTWEKKELSMRKRYFHSIEKLDDKTVKLPPLQPGDRCYIQNQSGNYPKRWDRSGTVVEVHGFESYTLKVDGSGRTTKRNRKHLRRFSPIDSGPNHKSTPPSLPAPKSTRLSSIPPSVPLQPSSIATPSLQPTASVPLQIPSHNDSPPDGQFQIDTTPPVVVPSTPNPFMSPIPTGQGQVDTVPSPQPTELPSRPTRVRRSPKKYEPESGEWV</sequence>
<keyword evidence="10" id="KW-1185">Reference proteome</keyword>
<dbReference type="Gene3D" id="3.30.420.10">
    <property type="entry name" value="Ribonuclease H-like superfamily/Ribonuclease H"/>
    <property type="match status" value="1"/>
</dbReference>
<keyword evidence="4" id="KW-0255">Endonuclease</keyword>
<proteinExistence type="predicted"/>
<feature type="compositionally biased region" description="Basic residues" evidence="7">
    <location>
        <begin position="1071"/>
        <end position="1081"/>
    </location>
</feature>
<feature type="region of interest" description="Disordered" evidence="7">
    <location>
        <begin position="1066"/>
        <end position="1208"/>
    </location>
</feature>
<dbReference type="Pfam" id="PF00665">
    <property type="entry name" value="rve"/>
    <property type="match status" value="1"/>
</dbReference>
<feature type="domain" description="Integrase catalytic" evidence="8">
    <location>
        <begin position="816"/>
        <end position="972"/>
    </location>
</feature>